<dbReference type="InterPro" id="IPR051916">
    <property type="entry name" value="GPI-anchor_lipid_remodeler"/>
</dbReference>
<comment type="caution">
    <text evidence="2">The sequence shown here is derived from an EMBL/GenBank/DDBJ whole genome shotgun (WGS) entry which is preliminary data.</text>
</comment>
<dbReference type="Gene3D" id="3.60.10.10">
    <property type="entry name" value="Endonuclease/exonuclease/phosphatase"/>
    <property type="match status" value="1"/>
</dbReference>
<dbReference type="AlphaFoldDB" id="A0A8H7SE65"/>
<dbReference type="GO" id="GO:0003824">
    <property type="term" value="F:catalytic activity"/>
    <property type="evidence" value="ECO:0007669"/>
    <property type="project" value="InterPro"/>
</dbReference>
<feature type="non-terminal residue" evidence="2">
    <location>
        <position position="1"/>
    </location>
</feature>
<gene>
    <name evidence="2" type="ORF">INT45_004683</name>
</gene>
<dbReference type="GO" id="GO:0006506">
    <property type="term" value="P:GPI anchor biosynthetic process"/>
    <property type="evidence" value="ECO:0007669"/>
    <property type="project" value="TreeGrafter"/>
</dbReference>
<reference evidence="2 3" key="1">
    <citation type="submission" date="2020-12" db="EMBL/GenBank/DDBJ databases">
        <title>Metabolic potential, ecology and presence of endohyphal bacteria is reflected in genomic diversity of Mucoromycotina.</title>
        <authorList>
            <person name="Muszewska A."/>
            <person name="Okrasinska A."/>
            <person name="Steczkiewicz K."/>
            <person name="Drgas O."/>
            <person name="Orlowska M."/>
            <person name="Perlinska-Lenart U."/>
            <person name="Aleksandrzak-Piekarczyk T."/>
            <person name="Szatraj K."/>
            <person name="Zielenkiewicz U."/>
            <person name="Pilsyk S."/>
            <person name="Malc E."/>
            <person name="Mieczkowski P."/>
            <person name="Kruszewska J.S."/>
            <person name="Biernat P."/>
            <person name="Pawlowska J."/>
        </authorList>
    </citation>
    <scope>NUCLEOTIDE SEQUENCE [LARGE SCALE GENOMIC DNA]</scope>
    <source>
        <strain evidence="2 3">CBS 142.35</strain>
    </source>
</reference>
<dbReference type="PANTHER" id="PTHR14859:SF1">
    <property type="entry name" value="PGAP2-INTERACTING PROTEIN"/>
    <property type="match status" value="1"/>
</dbReference>
<dbReference type="EMBL" id="JAEPRB010000005">
    <property type="protein sequence ID" value="KAG2227642.1"/>
    <property type="molecule type" value="Genomic_DNA"/>
</dbReference>
<dbReference type="InterPro" id="IPR005135">
    <property type="entry name" value="Endo/exonuclease/phosphatase"/>
</dbReference>
<evidence type="ECO:0000313" key="3">
    <source>
        <dbReference type="Proteomes" id="UP000646827"/>
    </source>
</evidence>
<sequence>MTSTLPGQLLTYDFRSLNNINPATEEPKRSLKILQWNIERNYESDAIITTLKKANADVIILQEIDIGCKRSQGRNHMLELCEALGVKGGFVCEFLELESPIRTPRDQGGGIHGNAILSKYDLDFRVINHRYHGYDWDHNGERLCEPRKGKRCSLAATINAPGLPPILCYTLHLEVFCGIIARVSSFSEIFQDASQHTKQYPHQLICGDLNTMAHSIARLSSKYANDRYRFLSLGETEASWWDRRLLSFHEQDGPINSKLSTSGWFGWIFPWFIIKHWPWLYQLGSGFNMDVLKMARNPGFYDPWPVSHVTLENPEYFGLFKAKLDWTMIRCMEVINRSCGNEDYSESDHAYLMVEVVPDDPKQVKQQYSLWRQRRKQWNSEEKSTKI</sequence>
<dbReference type="Pfam" id="PF03372">
    <property type="entry name" value="Exo_endo_phos"/>
    <property type="match status" value="1"/>
</dbReference>
<organism evidence="2 3">
    <name type="scientific">Circinella minor</name>
    <dbReference type="NCBI Taxonomy" id="1195481"/>
    <lineage>
        <taxon>Eukaryota</taxon>
        <taxon>Fungi</taxon>
        <taxon>Fungi incertae sedis</taxon>
        <taxon>Mucoromycota</taxon>
        <taxon>Mucoromycotina</taxon>
        <taxon>Mucoromycetes</taxon>
        <taxon>Mucorales</taxon>
        <taxon>Lichtheimiaceae</taxon>
        <taxon>Circinella</taxon>
    </lineage>
</organism>
<name>A0A8H7SE65_9FUNG</name>
<evidence type="ECO:0000259" key="1">
    <source>
        <dbReference type="Pfam" id="PF03372"/>
    </source>
</evidence>
<dbReference type="SUPFAM" id="SSF56219">
    <property type="entry name" value="DNase I-like"/>
    <property type="match status" value="1"/>
</dbReference>
<dbReference type="GO" id="GO:0005783">
    <property type="term" value="C:endoplasmic reticulum"/>
    <property type="evidence" value="ECO:0007669"/>
    <property type="project" value="TreeGrafter"/>
</dbReference>
<protein>
    <recommendedName>
        <fullName evidence="1">Endonuclease/exonuclease/phosphatase domain-containing protein</fullName>
    </recommendedName>
</protein>
<dbReference type="OrthoDB" id="200415at2759"/>
<dbReference type="GO" id="GO:0016020">
    <property type="term" value="C:membrane"/>
    <property type="evidence" value="ECO:0007669"/>
    <property type="project" value="GOC"/>
</dbReference>
<feature type="domain" description="Endonuclease/exonuclease/phosphatase" evidence="1">
    <location>
        <begin position="34"/>
        <end position="251"/>
    </location>
</feature>
<dbReference type="InterPro" id="IPR036691">
    <property type="entry name" value="Endo/exonu/phosph_ase_sf"/>
</dbReference>
<keyword evidence="3" id="KW-1185">Reference proteome</keyword>
<accession>A0A8H7SE65</accession>
<evidence type="ECO:0000313" key="2">
    <source>
        <dbReference type="EMBL" id="KAG2227642.1"/>
    </source>
</evidence>
<proteinExistence type="predicted"/>
<dbReference type="Proteomes" id="UP000646827">
    <property type="component" value="Unassembled WGS sequence"/>
</dbReference>
<dbReference type="PANTHER" id="PTHR14859">
    <property type="entry name" value="CALCOFLUOR WHITE HYPERSENSITIVE PROTEIN PRECURSOR"/>
    <property type="match status" value="1"/>
</dbReference>